<proteinExistence type="predicted"/>
<evidence type="ECO:0000313" key="3">
    <source>
        <dbReference type="EMBL" id="KJE19440.1"/>
    </source>
</evidence>
<accession>A0A0D8B5Q7</accession>
<name>A0A0D8B5Q7_9ACTN</name>
<dbReference type="SMART" id="SM00858">
    <property type="entry name" value="SAF"/>
    <property type="match status" value="1"/>
</dbReference>
<evidence type="ECO:0000256" key="1">
    <source>
        <dbReference type="SAM" id="Phobius"/>
    </source>
</evidence>
<feature type="transmembrane region" description="Helical" evidence="1">
    <location>
        <begin position="38"/>
        <end position="59"/>
    </location>
</feature>
<keyword evidence="1" id="KW-0472">Membrane</keyword>
<protein>
    <submittedName>
        <fullName evidence="3">SAF domain-containing protein</fullName>
    </submittedName>
</protein>
<gene>
    <name evidence="3" type="ORF">FF36_06292</name>
</gene>
<organism evidence="3 4">
    <name type="scientific">Frankia torreyi</name>
    <dbReference type="NCBI Taxonomy" id="1856"/>
    <lineage>
        <taxon>Bacteria</taxon>
        <taxon>Bacillati</taxon>
        <taxon>Actinomycetota</taxon>
        <taxon>Actinomycetes</taxon>
        <taxon>Frankiales</taxon>
        <taxon>Frankiaceae</taxon>
        <taxon>Frankia</taxon>
    </lineage>
</organism>
<feature type="non-terminal residue" evidence="3">
    <location>
        <position position="1"/>
    </location>
</feature>
<evidence type="ECO:0000313" key="4">
    <source>
        <dbReference type="Proteomes" id="UP000032545"/>
    </source>
</evidence>
<feature type="domain" description="SAF" evidence="2">
    <location>
        <begin position="63"/>
        <end position="126"/>
    </location>
</feature>
<dbReference type="InterPro" id="IPR013974">
    <property type="entry name" value="SAF"/>
</dbReference>
<dbReference type="Proteomes" id="UP000032545">
    <property type="component" value="Unassembled WGS sequence"/>
</dbReference>
<dbReference type="PATRIC" id="fig|1502723.3.peg.825"/>
<dbReference type="Pfam" id="PF08666">
    <property type="entry name" value="SAF"/>
    <property type="match status" value="1"/>
</dbReference>
<comment type="caution">
    <text evidence="3">The sequence shown here is derived from an EMBL/GenBank/DDBJ whole genome shotgun (WGS) entry which is preliminary data.</text>
</comment>
<dbReference type="RefSeq" id="WP_339325628.1">
    <property type="nucleotide sequence ID" value="NZ_JYFN01000107.1"/>
</dbReference>
<dbReference type="CDD" id="cd11614">
    <property type="entry name" value="SAF_CpaB_FlgA_like"/>
    <property type="match status" value="1"/>
</dbReference>
<keyword evidence="1" id="KW-1133">Transmembrane helix</keyword>
<reference evidence="3 4" key="2">
    <citation type="journal article" date="2016" name="Genome Announc.">
        <title>Permanent Draft Genome Sequences for Two Variants of Frankia sp. Strain CpI1, the First Frankia Strain Isolated from Root Nodules of Comptonia peregrina.</title>
        <authorList>
            <person name="Oshone R."/>
            <person name="Hurst S.G.IV."/>
            <person name="Abebe-Akele F."/>
            <person name="Simpson S."/>
            <person name="Morris K."/>
            <person name="Thomas W.K."/>
            <person name="Tisa L.S."/>
        </authorList>
    </citation>
    <scope>NUCLEOTIDE SEQUENCE [LARGE SCALE GENOMIC DNA]</scope>
    <source>
        <strain evidence="4">CpI1-S</strain>
    </source>
</reference>
<reference evidence="4" key="1">
    <citation type="submission" date="2015-02" db="EMBL/GenBank/DDBJ databases">
        <title>Draft Genome of Frankia sp. CpI1-S.</title>
        <authorList>
            <person name="Oshone R.T."/>
            <person name="Ngom M."/>
            <person name="Ghodhbane-Gtari F."/>
            <person name="Gtari M."/>
            <person name="Morris K."/>
            <person name="Thomas K."/>
            <person name="Sen A."/>
            <person name="Tisa L.S."/>
        </authorList>
    </citation>
    <scope>NUCLEOTIDE SEQUENCE [LARGE SCALE GENOMIC DNA]</scope>
    <source>
        <strain evidence="4">CpI1-S</strain>
    </source>
</reference>
<dbReference type="EMBL" id="JYFN01000107">
    <property type="protein sequence ID" value="KJE19440.1"/>
    <property type="molecule type" value="Genomic_DNA"/>
</dbReference>
<evidence type="ECO:0000259" key="2">
    <source>
        <dbReference type="SMART" id="SM00858"/>
    </source>
</evidence>
<keyword evidence="4" id="KW-1185">Reference proteome</keyword>
<keyword evidence="1" id="KW-0812">Transmembrane</keyword>
<sequence length="241" mass="23231">GCAVGGCAVSTATAVRRSDGEGFRLEGRGRSWRGGRRALVGVVLVVVCVAVFVVVGGRLDGRREVLVVTRPVPVGQLLAAGDVRAVSVVVDPAVEVVPAGSAGQVVGRPAAAPLAAGSLLSFSAVGRRGLPAGVRLVGASLKPGSYPPGVSAGDQVVVLLTGGTEQGAAVAGATPSSTPGDVGVPSVARSSSAEGVVVSVEPGPAGSGGLVVSVQVDAADADAVARAAAAGQVALVLRGAR</sequence>
<dbReference type="AlphaFoldDB" id="A0A0D8B5Q7"/>